<dbReference type="GO" id="GO:0005829">
    <property type="term" value="C:cytosol"/>
    <property type="evidence" value="ECO:0007669"/>
    <property type="project" value="TreeGrafter"/>
</dbReference>
<evidence type="ECO:0000259" key="9">
    <source>
        <dbReference type="Pfam" id="PF08543"/>
    </source>
</evidence>
<comment type="pathway">
    <text evidence="3">Cofactor biosynthesis; thiamine diphosphate biosynthesis; 4-amino-2-methyl-5-diphosphomethylpyrimidine from 5-amino-1-(5-phospho-D-ribosyl)imidazole: step 3/3.</text>
</comment>
<comment type="catalytic activity">
    <reaction evidence="2">
        <text>4-amino-2-methyl-5-(phosphooxymethyl)pyrimidine + ATP = 4-amino-2-methyl-5-(diphosphooxymethyl)pyrimidine + ADP</text>
        <dbReference type="Rhea" id="RHEA:19893"/>
        <dbReference type="ChEBI" id="CHEBI:30616"/>
        <dbReference type="ChEBI" id="CHEBI:57841"/>
        <dbReference type="ChEBI" id="CHEBI:58354"/>
        <dbReference type="ChEBI" id="CHEBI:456216"/>
        <dbReference type="EC" id="2.7.4.7"/>
    </reaction>
</comment>
<evidence type="ECO:0000256" key="8">
    <source>
        <dbReference type="ARBA" id="ARBA00022977"/>
    </source>
</evidence>
<sequence length="276" mass="28929">MNVTTSSTPVALTIAGSDSGGGAGIQTDLRTFAFHCVHGTSAITCITAQNTLGVKRVDAIPTEAVVAQIQAVVEDIGVQAAKTGMLLNQEIILAVAQQVEALKINNLVVDPVMVSRTGAQLIDDNAVRTLCDALIPQATIVTPNRYEAQILSGLQIDSLEDMQTAAQIIHRNLGVKAVLVKGGGMQGSSRGVDIWFDGQKFETLTTKLVDTKNTHGTGCTLSAAIAANLAQGRDLLTAVQQAKEYVTTALTYALEIGKGQGPVGHFFPLLQNKPIG</sequence>
<dbReference type="GO" id="GO:0008902">
    <property type="term" value="F:hydroxymethylpyrimidine kinase activity"/>
    <property type="evidence" value="ECO:0007669"/>
    <property type="project" value="UniProtKB-EC"/>
</dbReference>
<dbReference type="PANTHER" id="PTHR20858">
    <property type="entry name" value="PHOSPHOMETHYLPYRIMIDINE KINASE"/>
    <property type="match status" value="1"/>
</dbReference>
<accession>A0A951PWM6</accession>
<evidence type="ECO:0000256" key="6">
    <source>
        <dbReference type="ARBA" id="ARBA00022777"/>
    </source>
</evidence>
<dbReference type="Proteomes" id="UP000715781">
    <property type="component" value="Unassembled WGS sequence"/>
</dbReference>
<dbReference type="InterPro" id="IPR004399">
    <property type="entry name" value="HMP/HMP-P_kinase_dom"/>
</dbReference>
<dbReference type="InterPro" id="IPR029056">
    <property type="entry name" value="Ribokinase-like"/>
</dbReference>
<comment type="caution">
    <text evidence="10">The sequence shown here is derived from an EMBL/GenBank/DDBJ whole genome shotgun (WGS) entry which is preliminary data.</text>
</comment>
<name>A0A951PWM6_9NOST</name>
<dbReference type="GO" id="GO:0008972">
    <property type="term" value="F:phosphomethylpyrimidine kinase activity"/>
    <property type="evidence" value="ECO:0007669"/>
    <property type="project" value="UniProtKB-EC"/>
</dbReference>
<dbReference type="Pfam" id="PF08543">
    <property type="entry name" value="Phos_pyr_kin"/>
    <property type="match status" value="1"/>
</dbReference>
<evidence type="ECO:0000256" key="1">
    <source>
        <dbReference type="ARBA" id="ARBA00000151"/>
    </source>
</evidence>
<dbReference type="FunFam" id="3.40.1190.20:FF:000003">
    <property type="entry name" value="Phosphomethylpyrimidine kinase ThiD"/>
    <property type="match status" value="1"/>
</dbReference>
<organism evidence="10 11">
    <name type="scientific">Mojavia pulchra JT2-VF2</name>
    <dbReference type="NCBI Taxonomy" id="287848"/>
    <lineage>
        <taxon>Bacteria</taxon>
        <taxon>Bacillati</taxon>
        <taxon>Cyanobacteriota</taxon>
        <taxon>Cyanophyceae</taxon>
        <taxon>Nostocales</taxon>
        <taxon>Nostocaceae</taxon>
    </lineage>
</organism>
<dbReference type="CDD" id="cd01169">
    <property type="entry name" value="HMPP_kinase"/>
    <property type="match status" value="1"/>
</dbReference>
<dbReference type="AlphaFoldDB" id="A0A951PWM6"/>
<keyword evidence="6 10" id="KW-0418">Kinase</keyword>
<dbReference type="GO" id="GO:0005524">
    <property type="term" value="F:ATP binding"/>
    <property type="evidence" value="ECO:0007669"/>
    <property type="project" value="UniProtKB-KW"/>
</dbReference>
<evidence type="ECO:0000256" key="5">
    <source>
        <dbReference type="ARBA" id="ARBA00022741"/>
    </source>
</evidence>
<evidence type="ECO:0000256" key="3">
    <source>
        <dbReference type="ARBA" id="ARBA00004769"/>
    </source>
</evidence>
<evidence type="ECO:0000256" key="7">
    <source>
        <dbReference type="ARBA" id="ARBA00022840"/>
    </source>
</evidence>
<keyword evidence="7" id="KW-0067">ATP-binding</keyword>
<reference evidence="10" key="1">
    <citation type="submission" date="2021-05" db="EMBL/GenBank/DDBJ databases">
        <authorList>
            <person name="Pietrasiak N."/>
            <person name="Ward R."/>
            <person name="Stajich J.E."/>
            <person name="Kurbessoian T."/>
        </authorList>
    </citation>
    <scope>NUCLEOTIDE SEQUENCE</scope>
    <source>
        <strain evidence="10">JT2-VF2</strain>
    </source>
</reference>
<evidence type="ECO:0000313" key="11">
    <source>
        <dbReference type="Proteomes" id="UP000715781"/>
    </source>
</evidence>
<evidence type="ECO:0000256" key="2">
    <source>
        <dbReference type="ARBA" id="ARBA00000565"/>
    </source>
</evidence>
<proteinExistence type="predicted"/>
<keyword evidence="5" id="KW-0547">Nucleotide-binding</keyword>
<dbReference type="PANTHER" id="PTHR20858:SF17">
    <property type="entry name" value="HYDROXYMETHYLPYRIMIDINE_PHOSPHOMETHYLPYRIMIDINE KINASE THI20-RELATED"/>
    <property type="match status" value="1"/>
</dbReference>
<keyword evidence="8" id="KW-0784">Thiamine biosynthesis</keyword>
<dbReference type="InterPro" id="IPR013749">
    <property type="entry name" value="PM/HMP-P_kinase-1"/>
</dbReference>
<dbReference type="EC" id="2.7.1.49" evidence="10"/>
<gene>
    <name evidence="10" type="primary">thiD</name>
    <name evidence="10" type="ORF">KME32_08335</name>
</gene>
<protein>
    <submittedName>
        <fullName evidence="10">Bifunctional hydroxymethylpyrimidine kinase/phosphomethylpyrimidine kinase</fullName>
        <ecNumber evidence="10">2.7.1.49</ecNumber>
        <ecNumber evidence="10">2.7.4.7</ecNumber>
    </submittedName>
</protein>
<evidence type="ECO:0000313" key="10">
    <source>
        <dbReference type="EMBL" id="MBW4561157.1"/>
    </source>
</evidence>
<dbReference type="EMBL" id="JAHHHN010000004">
    <property type="protein sequence ID" value="MBW4561157.1"/>
    <property type="molecule type" value="Genomic_DNA"/>
</dbReference>
<dbReference type="Gene3D" id="3.40.1190.20">
    <property type="match status" value="1"/>
</dbReference>
<reference evidence="10" key="2">
    <citation type="journal article" date="2022" name="Microbiol. Resour. Announc.">
        <title>Metagenome Sequencing to Explore Phylogenomics of Terrestrial Cyanobacteria.</title>
        <authorList>
            <person name="Ward R.D."/>
            <person name="Stajich J.E."/>
            <person name="Johansen J.R."/>
            <person name="Huntemann M."/>
            <person name="Clum A."/>
            <person name="Foster B."/>
            <person name="Foster B."/>
            <person name="Roux S."/>
            <person name="Palaniappan K."/>
            <person name="Varghese N."/>
            <person name="Mukherjee S."/>
            <person name="Reddy T.B.K."/>
            <person name="Daum C."/>
            <person name="Copeland A."/>
            <person name="Chen I.A."/>
            <person name="Ivanova N.N."/>
            <person name="Kyrpides N.C."/>
            <person name="Shapiro N."/>
            <person name="Eloe-Fadrosh E.A."/>
            <person name="Pietrasiak N."/>
        </authorList>
    </citation>
    <scope>NUCLEOTIDE SEQUENCE</scope>
    <source>
        <strain evidence="10">JT2-VF2</strain>
    </source>
</reference>
<dbReference type="NCBIfam" id="TIGR00097">
    <property type="entry name" value="HMP-P_kinase"/>
    <property type="match status" value="1"/>
</dbReference>
<dbReference type="SUPFAM" id="SSF53613">
    <property type="entry name" value="Ribokinase-like"/>
    <property type="match status" value="1"/>
</dbReference>
<evidence type="ECO:0000256" key="4">
    <source>
        <dbReference type="ARBA" id="ARBA00022679"/>
    </source>
</evidence>
<comment type="catalytic activity">
    <reaction evidence="1">
        <text>4-amino-5-hydroxymethyl-2-methylpyrimidine + ATP = 4-amino-2-methyl-5-(phosphooxymethyl)pyrimidine + ADP + H(+)</text>
        <dbReference type="Rhea" id="RHEA:23096"/>
        <dbReference type="ChEBI" id="CHEBI:15378"/>
        <dbReference type="ChEBI" id="CHEBI:16892"/>
        <dbReference type="ChEBI" id="CHEBI:30616"/>
        <dbReference type="ChEBI" id="CHEBI:58354"/>
        <dbReference type="ChEBI" id="CHEBI:456216"/>
        <dbReference type="EC" id="2.7.1.49"/>
    </reaction>
</comment>
<feature type="domain" description="Pyridoxamine kinase/Phosphomethylpyrimidine kinase" evidence="9">
    <location>
        <begin position="18"/>
        <end position="263"/>
    </location>
</feature>
<keyword evidence="4 10" id="KW-0808">Transferase</keyword>
<dbReference type="EC" id="2.7.4.7" evidence="10"/>
<dbReference type="GO" id="GO:0009228">
    <property type="term" value="P:thiamine biosynthetic process"/>
    <property type="evidence" value="ECO:0007669"/>
    <property type="project" value="UniProtKB-KW"/>
</dbReference>